<organism evidence="1 2">
    <name type="scientific">Entomophthora muscae</name>
    <dbReference type="NCBI Taxonomy" id="34485"/>
    <lineage>
        <taxon>Eukaryota</taxon>
        <taxon>Fungi</taxon>
        <taxon>Fungi incertae sedis</taxon>
        <taxon>Zoopagomycota</taxon>
        <taxon>Entomophthoromycotina</taxon>
        <taxon>Entomophthoromycetes</taxon>
        <taxon>Entomophthorales</taxon>
        <taxon>Entomophthoraceae</taxon>
        <taxon>Entomophthora</taxon>
    </lineage>
</organism>
<sequence>MDYQPGQDPGMAGIPYDSPAPPIPQLYNHSRAGMVILTILSLVKVVIPNLGAYCPLDAGFLYLTCAAPCLYWALVTCYPDELSSPLMPWTQIKHIKYIYQIILQGKEQ</sequence>
<keyword evidence="2" id="KW-1185">Reference proteome</keyword>
<evidence type="ECO:0000313" key="2">
    <source>
        <dbReference type="Proteomes" id="UP001165960"/>
    </source>
</evidence>
<dbReference type="Proteomes" id="UP001165960">
    <property type="component" value="Unassembled WGS sequence"/>
</dbReference>
<evidence type="ECO:0000313" key="1">
    <source>
        <dbReference type="EMBL" id="KAJ9054791.1"/>
    </source>
</evidence>
<dbReference type="EMBL" id="QTSX02006425">
    <property type="protein sequence ID" value="KAJ9054791.1"/>
    <property type="molecule type" value="Genomic_DNA"/>
</dbReference>
<gene>
    <name evidence="1" type="ORF">DSO57_1010663</name>
</gene>
<accession>A0ACC2RXK9</accession>
<reference evidence="1" key="1">
    <citation type="submission" date="2022-04" db="EMBL/GenBank/DDBJ databases">
        <title>Genome of the entomopathogenic fungus Entomophthora muscae.</title>
        <authorList>
            <person name="Elya C."/>
            <person name="Lovett B.R."/>
            <person name="Lee E."/>
            <person name="Macias A.M."/>
            <person name="Hajek A.E."/>
            <person name="De Bivort B.L."/>
            <person name="Kasson M.T."/>
            <person name="De Fine Licht H.H."/>
            <person name="Stajich J.E."/>
        </authorList>
    </citation>
    <scope>NUCLEOTIDE SEQUENCE</scope>
    <source>
        <strain evidence="1">Berkeley</strain>
    </source>
</reference>
<comment type="caution">
    <text evidence="1">The sequence shown here is derived from an EMBL/GenBank/DDBJ whole genome shotgun (WGS) entry which is preliminary data.</text>
</comment>
<proteinExistence type="predicted"/>
<protein>
    <submittedName>
        <fullName evidence="1">Uncharacterized protein</fullName>
    </submittedName>
</protein>
<name>A0ACC2RXK9_9FUNG</name>